<dbReference type="Proteomes" id="UP000231252">
    <property type="component" value="Unassembled WGS sequence"/>
</dbReference>
<accession>A0A2H0XBU1</accession>
<evidence type="ECO:0000313" key="2">
    <source>
        <dbReference type="EMBL" id="PIS22410.1"/>
    </source>
</evidence>
<dbReference type="PANTHER" id="PTHR35177">
    <property type="entry name" value="HYDROGENASE MATURATION FACTOR HYBG"/>
    <property type="match status" value="1"/>
</dbReference>
<dbReference type="NCBIfam" id="TIGR00074">
    <property type="entry name" value="hypC_hupF"/>
    <property type="match status" value="1"/>
</dbReference>
<proteinExistence type="inferred from homology"/>
<comment type="similarity">
    <text evidence="1">Belongs to the HupF/HypC family.</text>
</comment>
<dbReference type="AlphaFoldDB" id="A0A2H0XBU1"/>
<dbReference type="InterPro" id="IPR001109">
    <property type="entry name" value="Hydrogenase_HupF/HypC"/>
</dbReference>
<comment type="caution">
    <text evidence="2">The sequence shown here is derived from an EMBL/GenBank/DDBJ whole genome shotgun (WGS) entry which is preliminary data.</text>
</comment>
<gene>
    <name evidence="2" type="primary">hypC</name>
    <name evidence="2" type="ORF">COT50_02110</name>
</gene>
<evidence type="ECO:0000313" key="3">
    <source>
        <dbReference type="Proteomes" id="UP000231252"/>
    </source>
</evidence>
<protein>
    <submittedName>
        <fullName evidence="2">HypC/HybG/HupF family hydrogenase formation chaperone</fullName>
    </submittedName>
</protein>
<dbReference type="GO" id="GO:0051604">
    <property type="term" value="P:protein maturation"/>
    <property type="evidence" value="ECO:0007669"/>
    <property type="project" value="TreeGrafter"/>
</dbReference>
<dbReference type="PANTHER" id="PTHR35177:SF2">
    <property type="entry name" value="HYDROGENASE MATURATION FACTOR HYBG"/>
    <property type="match status" value="1"/>
</dbReference>
<sequence>MDNKNSMCLAIPGKIIKLNGMEALIEYPGENRKAFLGDDVKAKLGDYVLVQMGVVIRKLTSRQAKASLQAWTKPQDNLPVTTT</sequence>
<organism evidence="2 3">
    <name type="scientific">candidate division WWE3 bacterium CG08_land_8_20_14_0_20_41_10</name>
    <dbReference type="NCBI Taxonomy" id="1975085"/>
    <lineage>
        <taxon>Bacteria</taxon>
        <taxon>Katanobacteria</taxon>
    </lineage>
</organism>
<reference evidence="3" key="1">
    <citation type="submission" date="2017-09" db="EMBL/GenBank/DDBJ databases">
        <title>Depth-based differentiation of microbial function through sediment-hosted aquifers and enrichment of novel symbionts in the deep terrestrial subsurface.</title>
        <authorList>
            <person name="Probst A.J."/>
            <person name="Ladd B."/>
            <person name="Jarett J.K."/>
            <person name="Geller-Mcgrath D.E."/>
            <person name="Sieber C.M.K."/>
            <person name="Emerson J.B."/>
            <person name="Anantharaman K."/>
            <person name="Thomas B.C."/>
            <person name="Malmstrom R."/>
            <person name="Stieglmeier M."/>
            <person name="Klingl A."/>
            <person name="Woyke T."/>
            <person name="Ryan C.M."/>
            <person name="Banfield J.F."/>
        </authorList>
    </citation>
    <scope>NUCLEOTIDE SEQUENCE [LARGE SCALE GENOMIC DNA]</scope>
</reference>
<dbReference type="GO" id="GO:1902670">
    <property type="term" value="F:carbon dioxide binding"/>
    <property type="evidence" value="ECO:0007669"/>
    <property type="project" value="TreeGrafter"/>
</dbReference>
<dbReference type="EMBL" id="PEYU01000046">
    <property type="protein sequence ID" value="PIS22410.1"/>
    <property type="molecule type" value="Genomic_DNA"/>
</dbReference>
<dbReference type="SUPFAM" id="SSF159127">
    <property type="entry name" value="HupF/HypC-like"/>
    <property type="match status" value="1"/>
</dbReference>
<dbReference type="Pfam" id="PF01455">
    <property type="entry name" value="HupF_HypC"/>
    <property type="match status" value="1"/>
</dbReference>
<dbReference type="GO" id="GO:0005506">
    <property type="term" value="F:iron ion binding"/>
    <property type="evidence" value="ECO:0007669"/>
    <property type="project" value="TreeGrafter"/>
</dbReference>
<name>A0A2H0XBU1_UNCKA</name>
<dbReference type="Gene3D" id="2.30.30.140">
    <property type="match status" value="1"/>
</dbReference>
<evidence type="ECO:0000256" key="1">
    <source>
        <dbReference type="ARBA" id="ARBA00006018"/>
    </source>
</evidence>